<evidence type="ECO:0000313" key="4">
    <source>
        <dbReference type="Proteomes" id="UP000779574"/>
    </source>
</evidence>
<feature type="non-terminal residue" evidence="3">
    <location>
        <position position="1"/>
    </location>
</feature>
<dbReference type="PANTHER" id="PTHR36223">
    <property type="entry name" value="BETA-LACTAMASE-TYPE TRANSPEPTIDASE FOLD DOMAIN CONTAINING PROTEIN"/>
    <property type="match status" value="1"/>
</dbReference>
<organism evidence="3 4">
    <name type="scientific">Aureobasidium melanogenum</name>
    <name type="common">Aureobasidium pullulans var. melanogenum</name>
    <dbReference type="NCBI Taxonomy" id="46634"/>
    <lineage>
        <taxon>Eukaryota</taxon>
        <taxon>Fungi</taxon>
        <taxon>Dikarya</taxon>
        <taxon>Ascomycota</taxon>
        <taxon>Pezizomycotina</taxon>
        <taxon>Dothideomycetes</taxon>
        <taxon>Dothideomycetidae</taxon>
        <taxon>Dothideales</taxon>
        <taxon>Saccotheciaceae</taxon>
        <taxon>Aureobasidium</taxon>
    </lineage>
</organism>
<dbReference type="OrthoDB" id="3364132at2759"/>
<comment type="caution">
    <text evidence="3">The sequence shown here is derived from an EMBL/GenBank/DDBJ whole genome shotgun (WGS) entry which is preliminary data.</text>
</comment>
<reference evidence="3" key="2">
    <citation type="submission" date="2021-08" db="EMBL/GenBank/DDBJ databases">
        <authorList>
            <person name="Gostincar C."/>
            <person name="Sun X."/>
            <person name="Song Z."/>
            <person name="Gunde-Cimerman N."/>
        </authorList>
    </citation>
    <scope>NUCLEOTIDE SEQUENCE</scope>
    <source>
        <strain evidence="3">EXF-9911</strain>
    </source>
</reference>
<proteinExistence type="predicted"/>
<dbReference type="AlphaFoldDB" id="A0A9P8E817"/>
<name>A0A9P8E817_AURME</name>
<evidence type="ECO:0000313" key="3">
    <source>
        <dbReference type="EMBL" id="KAG9683846.1"/>
    </source>
</evidence>
<reference evidence="3" key="1">
    <citation type="journal article" date="2021" name="J Fungi (Basel)">
        <title>Virulence traits and population genomics of the black yeast Aureobasidium melanogenum.</title>
        <authorList>
            <person name="Cernosa A."/>
            <person name="Sun X."/>
            <person name="Gostincar C."/>
            <person name="Fang C."/>
            <person name="Gunde-Cimerman N."/>
            <person name="Song Z."/>
        </authorList>
    </citation>
    <scope>NUCLEOTIDE SEQUENCE</scope>
    <source>
        <strain evidence="3">EXF-9911</strain>
    </source>
</reference>
<dbReference type="EMBL" id="JAHFXF010000681">
    <property type="protein sequence ID" value="KAG9683846.1"/>
    <property type="molecule type" value="Genomic_DNA"/>
</dbReference>
<evidence type="ECO:0000256" key="1">
    <source>
        <dbReference type="SAM" id="MobiDB-lite"/>
    </source>
</evidence>
<dbReference type="Pfam" id="PF25534">
    <property type="entry name" value="DUF7918"/>
    <property type="match status" value="1"/>
</dbReference>
<evidence type="ECO:0000259" key="2">
    <source>
        <dbReference type="Pfam" id="PF25534"/>
    </source>
</evidence>
<feature type="region of interest" description="Disordered" evidence="1">
    <location>
        <begin position="273"/>
        <end position="312"/>
    </location>
</feature>
<dbReference type="InterPro" id="IPR057678">
    <property type="entry name" value="DUF7918"/>
</dbReference>
<dbReference type="PANTHER" id="PTHR36223:SF1">
    <property type="entry name" value="TRANSCRIPTION ELONGATION FACTOR EAF N-TERMINAL DOMAIN-CONTAINING PROTEIN"/>
    <property type="match status" value="1"/>
</dbReference>
<gene>
    <name evidence="3" type="ORF">KCU76_g12832</name>
</gene>
<sequence>MAIIPDVPHVAVDIVVDGNPLPEYLDEDDEDSVSPTSTIKYVESVSGSHFGIRVNLNGMDRRHLKRGNAIIVEYYLDGQMVSDSVFRFPFHGHSVYVRHGALYREGGIWLQRKFLFAALVTSEDVAHNKPRPELMDLGTITAKIYFSHAEGNYSVHGPDHTKIKLHENIHEKHLKGQAISQQARLEDAVATSGVQPIKARKLGDAFAVYNFRYRSRKDLQTLYLIPRSPSPIPLEDRPEGDLTREELLELLRRQKGRQEEQIKIKQELKRERIEDDEGDDDLVVLSPRPPAKQLKISTDADTGIDTIDLTDA</sequence>
<protein>
    <recommendedName>
        <fullName evidence="2">DUF7918 domain-containing protein</fullName>
    </recommendedName>
</protein>
<dbReference type="Proteomes" id="UP000779574">
    <property type="component" value="Unassembled WGS sequence"/>
</dbReference>
<accession>A0A9P8E817</accession>
<feature type="domain" description="DUF7918" evidence="2">
    <location>
        <begin position="10"/>
        <end position="228"/>
    </location>
</feature>